<reference evidence="4" key="2">
    <citation type="submission" date="2025-09" db="UniProtKB">
        <authorList>
            <consortium name="Ensembl"/>
        </authorList>
    </citation>
    <scope>IDENTIFICATION</scope>
</reference>
<dbReference type="GO" id="GO:0016020">
    <property type="term" value="C:membrane"/>
    <property type="evidence" value="ECO:0007669"/>
    <property type="project" value="GOC"/>
</dbReference>
<evidence type="ECO:0000256" key="2">
    <source>
        <dbReference type="ARBA" id="ARBA00023180"/>
    </source>
</evidence>
<keyword evidence="5" id="KW-1185">Reference proteome</keyword>
<evidence type="ECO:0000313" key="4">
    <source>
        <dbReference type="Ensembl" id="ENSEBUP00000024290.1"/>
    </source>
</evidence>
<evidence type="ECO:0000256" key="1">
    <source>
        <dbReference type="ARBA" id="ARBA00023157"/>
    </source>
</evidence>
<dbReference type="InterPro" id="IPR008373">
    <property type="entry name" value="Saposin"/>
</dbReference>
<dbReference type="SMART" id="SM00741">
    <property type="entry name" value="SapB"/>
    <property type="match status" value="1"/>
</dbReference>
<dbReference type="PROSITE" id="PS50015">
    <property type="entry name" value="SAP_B"/>
    <property type="match status" value="1"/>
</dbReference>
<accession>A0A8C4R2G8</accession>
<dbReference type="PRINTS" id="PR01797">
    <property type="entry name" value="SAPOSIN"/>
</dbReference>
<dbReference type="InterPro" id="IPR011001">
    <property type="entry name" value="Saposin-like"/>
</dbReference>
<feature type="domain" description="Saposin B-type" evidence="3">
    <location>
        <begin position="20"/>
        <end position="95"/>
    </location>
</feature>
<protein>
    <recommendedName>
        <fullName evidence="3">Saposin B-type domain-containing protein</fullName>
    </recommendedName>
</protein>
<organism evidence="4 5">
    <name type="scientific">Eptatretus burgeri</name>
    <name type="common">Inshore hagfish</name>
    <dbReference type="NCBI Taxonomy" id="7764"/>
    <lineage>
        <taxon>Eukaryota</taxon>
        <taxon>Metazoa</taxon>
        <taxon>Chordata</taxon>
        <taxon>Craniata</taxon>
        <taxon>Vertebrata</taxon>
        <taxon>Cyclostomata</taxon>
        <taxon>Myxini</taxon>
        <taxon>Myxiniformes</taxon>
        <taxon>Myxinidae</taxon>
        <taxon>Eptatretinae</taxon>
        <taxon>Eptatretus</taxon>
    </lineage>
</organism>
<evidence type="ECO:0000313" key="5">
    <source>
        <dbReference type="Proteomes" id="UP000694388"/>
    </source>
</evidence>
<proteinExistence type="predicted"/>
<dbReference type="SUPFAM" id="SSF47862">
    <property type="entry name" value="Saposin"/>
    <property type="match status" value="1"/>
</dbReference>
<dbReference type="InterPro" id="IPR008139">
    <property type="entry name" value="SaposinB_dom"/>
</dbReference>
<dbReference type="Ensembl" id="ENSEBUT00000024866.1">
    <property type="protein sequence ID" value="ENSEBUP00000024290.1"/>
    <property type="gene ID" value="ENSEBUG00000014965.1"/>
</dbReference>
<keyword evidence="1" id="KW-1015">Disulfide bond</keyword>
<keyword evidence="2" id="KW-0325">Glycoprotein</keyword>
<name>A0A8C4R2G8_EPTBU</name>
<sequence>MTKIKTVFLIRINGVKGDVPNSVCQDCDKFLTDLQKEIKDNSSFGDALKNAILKNCDFFPPGLSDQCKAYINKFTPAAVQFILSMVSFQVVLWCQ</sequence>
<evidence type="ECO:0000259" key="3">
    <source>
        <dbReference type="PROSITE" id="PS50015"/>
    </source>
</evidence>
<dbReference type="Gene3D" id="1.10.225.10">
    <property type="entry name" value="Saposin-like"/>
    <property type="match status" value="1"/>
</dbReference>
<reference evidence="4" key="1">
    <citation type="submission" date="2025-08" db="UniProtKB">
        <authorList>
            <consortium name="Ensembl"/>
        </authorList>
    </citation>
    <scope>IDENTIFICATION</scope>
</reference>
<dbReference type="Proteomes" id="UP000694388">
    <property type="component" value="Unplaced"/>
</dbReference>
<dbReference type="GO" id="GO:0006665">
    <property type="term" value="P:sphingolipid metabolic process"/>
    <property type="evidence" value="ECO:0007669"/>
    <property type="project" value="InterPro"/>
</dbReference>
<dbReference type="GO" id="GO:0005764">
    <property type="term" value="C:lysosome"/>
    <property type="evidence" value="ECO:0007669"/>
    <property type="project" value="InterPro"/>
</dbReference>
<dbReference type="AlphaFoldDB" id="A0A8C4R2G8"/>